<keyword evidence="8" id="KW-0807">Transducer</keyword>
<evidence type="ECO:0000256" key="7">
    <source>
        <dbReference type="ARBA" id="ARBA00023170"/>
    </source>
</evidence>
<evidence type="ECO:0000256" key="5">
    <source>
        <dbReference type="ARBA" id="ARBA00023040"/>
    </source>
</evidence>
<evidence type="ECO:0000256" key="4">
    <source>
        <dbReference type="ARBA" id="ARBA00022989"/>
    </source>
</evidence>
<evidence type="ECO:0000256" key="3">
    <source>
        <dbReference type="ARBA" id="ARBA00022692"/>
    </source>
</evidence>
<dbReference type="PANTHER" id="PTHR24243">
    <property type="entry name" value="G-PROTEIN COUPLED RECEPTOR"/>
    <property type="match status" value="1"/>
</dbReference>
<feature type="domain" description="G-protein coupled receptors family 1 profile" evidence="10">
    <location>
        <begin position="62"/>
        <end position="93"/>
    </location>
</feature>
<feature type="transmembrane region" description="Helical" evidence="9">
    <location>
        <begin position="48"/>
        <end position="71"/>
    </location>
</feature>
<comment type="caution">
    <text evidence="11">The sequence shown here is derived from an EMBL/GenBank/DDBJ whole genome shotgun (WGS) entry which is preliminary data.</text>
</comment>
<dbReference type="PANTHER" id="PTHR24243:SF233">
    <property type="entry name" value="THYROTROPIN-RELEASING HORMONE RECEPTOR"/>
    <property type="match status" value="1"/>
</dbReference>
<gene>
    <name evidence="11" type="ORF">RUM44_002251</name>
</gene>
<dbReference type="PROSITE" id="PS50262">
    <property type="entry name" value="G_PROTEIN_RECEP_F1_2"/>
    <property type="match status" value="1"/>
</dbReference>
<keyword evidence="3 9" id="KW-0812">Transmembrane</keyword>
<evidence type="ECO:0000313" key="11">
    <source>
        <dbReference type="EMBL" id="KAK6622440.1"/>
    </source>
</evidence>
<evidence type="ECO:0000313" key="12">
    <source>
        <dbReference type="Proteomes" id="UP001359485"/>
    </source>
</evidence>
<evidence type="ECO:0000256" key="1">
    <source>
        <dbReference type="ARBA" id="ARBA00004141"/>
    </source>
</evidence>
<dbReference type="Proteomes" id="UP001359485">
    <property type="component" value="Unassembled WGS sequence"/>
</dbReference>
<protein>
    <recommendedName>
        <fullName evidence="10">G-protein coupled receptors family 1 profile domain-containing protein</fullName>
    </recommendedName>
</protein>
<evidence type="ECO:0000256" key="9">
    <source>
        <dbReference type="SAM" id="Phobius"/>
    </source>
</evidence>
<evidence type="ECO:0000256" key="6">
    <source>
        <dbReference type="ARBA" id="ARBA00023136"/>
    </source>
</evidence>
<dbReference type="EMBL" id="JAWJWF010000047">
    <property type="protein sequence ID" value="KAK6622440.1"/>
    <property type="molecule type" value="Genomic_DNA"/>
</dbReference>
<proteinExistence type="inferred from homology"/>
<dbReference type="InterPro" id="IPR000276">
    <property type="entry name" value="GPCR_Rhodpsn"/>
</dbReference>
<keyword evidence="7" id="KW-0675">Receptor</keyword>
<evidence type="ECO:0000256" key="8">
    <source>
        <dbReference type="ARBA" id="ARBA00023224"/>
    </source>
</evidence>
<dbReference type="SUPFAM" id="SSF81321">
    <property type="entry name" value="Family A G protein-coupled receptor-like"/>
    <property type="match status" value="1"/>
</dbReference>
<keyword evidence="12" id="KW-1185">Reference proteome</keyword>
<sequence length="134" mass="14728">MLASSGWLEMNATTTVSALQQYNITSYSNNDSYYGAPPVFPPYIRTTATVICSLIMGIGVLGNIMVPIVIFKSKDMRNSTNVFLMNLSLADLMERKCVSTFGFALLTLTQNLFDSVGPYLGASSYCDDHRKDLS</sequence>
<name>A0ABR1AMC6_POLSC</name>
<evidence type="ECO:0000259" key="10">
    <source>
        <dbReference type="PROSITE" id="PS50262"/>
    </source>
</evidence>
<organism evidence="11 12">
    <name type="scientific">Polyplax serrata</name>
    <name type="common">Common mouse louse</name>
    <dbReference type="NCBI Taxonomy" id="468196"/>
    <lineage>
        <taxon>Eukaryota</taxon>
        <taxon>Metazoa</taxon>
        <taxon>Ecdysozoa</taxon>
        <taxon>Arthropoda</taxon>
        <taxon>Hexapoda</taxon>
        <taxon>Insecta</taxon>
        <taxon>Pterygota</taxon>
        <taxon>Neoptera</taxon>
        <taxon>Paraneoptera</taxon>
        <taxon>Psocodea</taxon>
        <taxon>Troctomorpha</taxon>
        <taxon>Phthiraptera</taxon>
        <taxon>Anoplura</taxon>
        <taxon>Polyplacidae</taxon>
        <taxon>Polyplax</taxon>
    </lineage>
</organism>
<dbReference type="Gene3D" id="1.20.1070.10">
    <property type="entry name" value="Rhodopsin 7-helix transmembrane proteins"/>
    <property type="match status" value="1"/>
</dbReference>
<evidence type="ECO:0000256" key="2">
    <source>
        <dbReference type="ARBA" id="ARBA00010663"/>
    </source>
</evidence>
<comment type="similarity">
    <text evidence="2">Belongs to the G-protein coupled receptor 1 family.</text>
</comment>
<reference evidence="11 12" key="1">
    <citation type="submission" date="2023-09" db="EMBL/GenBank/DDBJ databases">
        <title>Genomes of two closely related lineages of the louse Polyplax serrata with different host specificities.</title>
        <authorList>
            <person name="Martinu J."/>
            <person name="Tarabai H."/>
            <person name="Stefka J."/>
            <person name="Hypsa V."/>
        </authorList>
    </citation>
    <scope>NUCLEOTIDE SEQUENCE [LARGE SCALE GENOMIC DNA]</scope>
    <source>
        <strain evidence="11">98ZLc_SE</strain>
    </source>
</reference>
<accession>A0ABR1AMC6</accession>
<keyword evidence="6 9" id="KW-0472">Membrane</keyword>
<keyword evidence="4 9" id="KW-1133">Transmembrane helix</keyword>
<dbReference type="PRINTS" id="PR00237">
    <property type="entry name" value="GPCRRHODOPSN"/>
</dbReference>
<comment type="subcellular location">
    <subcellularLocation>
        <location evidence="1">Membrane</location>
        <topology evidence="1">Multi-pass membrane protein</topology>
    </subcellularLocation>
</comment>
<dbReference type="InterPro" id="IPR017452">
    <property type="entry name" value="GPCR_Rhodpsn_7TM"/>
</dbReference>
<keyword evidence="5" id="KW-0297">G-protein coupled receptor</keyword>